<dbReference type="Pfam" id="PF01242">
    <property type="entry name" value="PTPS"/>
    <property type="match status" value="1"/>
</dbReference>
<gene>
    <name evidence="7" type="ORF">JAZ04_18160</name>
</gene>
<evidence type="ECO:0000256" key="3">
    <source>
        <dbReference type="ARBA" id="ARBA00012982"/>
    </source>
</evidence>
<comment type="caution">
    <text evidence="7">The sequence shown here is derived from an EMBL/GenBank/DDBJ whole genome shotgun (WGS) entry which is preliminary data.</text>
</comment>
<protein>
    <recommendedName>
        <fullName evidence="4">6-carboxy-5,6,7,8-tetrahydropterin synthase</fullName>
        <ecNumber evidence="3">4.1.2.50</ecNumber>
    </recommendedName>
    <alternativeName>
        <fullName evidence="5">Queuosine biosynthesis protein QueD</fullName>
    </alternativeName>
</protein>
<evidence type="ECO:0000256" key="5">
    <source>
        <dbReference type="ARBA" id="ARBA00031449"/>
    </source>
</evidence>
<evidence type="ECO:0000256" key="6">
    <source>
        <dbReference type="ARBA" id="ARBA00048807"/>
    </source>
</evidence>
<name>A0A9E4K7N9_9GAMM</name>
<evidence type="ECO:0000313" key="7">
    <source>
        <dbReference type="EMBL" id="MCG7940764.1"/>
    </source>
</evidence>
<dbReference type="GO" id="GO:0070497">
    <property type="term" value="F:6-carboxytetrahydropterin synthase activity"/>
    <property type="evidence" value="ECO:0007669"/>
    <property type="project" value="UniProtKB-EC"/>
</dbReference>
<dbReference type="SUPFAM" id="SSF55620">
    <property type="entry name" value="Tetrahydrobiopterin biosynthesis enzymes-like"/>
    <property type="match status" value="1"/>
</dbReference>
<dbReference type="AlphaFoldDB" id="A0A9E4K7N9"/>
<dbReference type="EMBL" id="JAEPDI010000015">
    <property type="protein sequence ID" value="MCG7940764.1"/>
    <property type="molecule type" value="Genomic_DNA"/>
</dbReference>
<dbReference type="Proteomes" id="UP000886687">
    <property type="component" value="Unassembled WGS sequence"/>
</dbReference>
<comment type="similarity">
    <text evidence="2">Belongs to the PTPS family. QueD subfamily.</text>
</comment>
<evidence type="ECO:0000256" key="1">
    <source>
        <dbReference type="ARBA" id="ARBA00005061"/>
    </source>
</evidence>
<evidence type="ECO:0000313" key="8">
    <source>
        <dbReference type="Proteomes" id="UP000886687"/>
    </source>
</evidence>
<organism evidence="7 8">
    <name type="scientific">Candidatus Thiodiazotropha lotti</name>
    <dbReference type="NCBI Taxonomy" id="2792787"/>
    <lineage>
        <taxon>Bacteria</taxon>
        <taxon>Pseudomonadati</taxon>
        <taxon>Pseudomonadota</taxon>
        <taxon>Gammaproteobacteria</taxon>
        <taxon>Chromatiales</taxon>
        <taxon>Sedimenticolaceae</taxon>
        <taxon>Candidatus Thiodiazotropha</taxon>
    </lineage>
</organism>
<dbReference type="InterPro" id="IPR007115">
    <property type="entry name" value="6-PTP_synth/QueD"/>
</dbReference>
<proteinExistence type="inferred from homology"/>
<dbReference type="InterPro" id="IPR038418">
    <property type="entry name" value="6-PTP_synth/QueD_sf"/>
</dbReference>
<sequence length="65" mass="7135">MLLHPDDPVLPLLQEVVESVSLMSTNPTAENIARLIFDYVEAGSFPLVEVAPHETDSALASYRKP</sequence>
<comment type="catalytic activity">
    <reaction evidence="6">
        <text>7,8-dihydroneopterin 3'-triphosphate + H2O = 6-carboxy-5,6,7,8-tetrahydropterin + triphosphate + acetaldehyde + 2 H(+)</text>
        <dbReference type="Rhea" id="RHEA:27966"/>
        <dbReference type="ChEBI" id="CHEBI:15343"/>
        <dbReference type="ChEBI" id="CHEBI:15377"/>
        <dbReference type="ChEBI" id="CHEBI:15378"/>
        <dbReference type="ChEBI" id="CHEBI:18036"/>
        <dbReference type="ChEBI" id="CHEBI:58462"/>
        <dbReference type="ChEBI" id="CHEBI:61032"/>
        <dbReference type="EC" id="4.1.2.50"/>
    </reaction>
</comment>
<dbReference type="EC" id="4.1.2.50" evidence="3"/>
<reference evidence="7" key="1">
    <citation type="journal article" date="2021" name="Proc. Natl. Acad. Sci. U.S.A.">
        <title>Global biogeography of chemosynthetic symbionts reveals both localized and globally distributed symbiont groups. .</title>
        <authorList>
            <person name="Osvatic J.T."/>
            <person name="Wilkins L.G.E."/>
            <person name="Leibrecht L."/>
            <person name="Leray M."/>
            <person name="Zauner S."/>
            <person name="Polzin J."/>
            <person name="Camacho Y."/>
            <person name="Gros O."/>
            <person name="van Gils J.A."/>
            <person name="Eisen J.A."/>
            <person name="Petersen J.M."/>
            <person name="Yuen B."/>
        </authorList>
    </citation>
    <scope>NUCLEOTIDE SEQUENCE</scope>
    <source>
        <strain evidence="7">MAGL173</strain>
    </source>
</reference>
<accession>A0A9E4K7N9</accession>
<comment type="pathway">
    <text evidence="1">Purine metabolism; 7-cyano-7-deazaguanine biosynthesis.</text>
</comment>
<evidence type="ECO:0000256" key="2">
    <source>
        <dbReference type="ARBA" id="ARBA00008900"/>
    </source>
</evidence>
<evidence type="ECO:0000256" key="4">
    <source>
        <dbReference type="ARBA" id="ARBA00018141"/>
    </source>
</evidence>
<dbReference type="Gene3D" id="3.30.479.10">
    <property type="entry name" value="6-pyruvoyl tetrahydropterin synthase/QueD"/>
    <property type="match status" value="1"/>
</dbReference>